<dbReference type="Pfam" id="PF12770">
    <property type="entry name" value="CHAT"/>
    <property type="match status" value="1"/>
</dbReference>
<dbReference type="OrthoDB" id="9991317at2759"/>
<reference evidence="4" key="2">
    <citation type="submission" date="2015-01" db="EMBL/GenBank/DDBJ databases">
        <title>Evolutionary Origins and Diversification of the Mycorrhizal Mutualists.</title>
        <authorList>
            <consortium name="DOE Joint Genome Institute"/>
            <consortium name="Mycorrhizal Genomics Consortium"/>
            <person name="Kohler A."/>
            <person name="Kuo A."/>
            <person name="Nagy L.G."/>
            <person name="Floudas D."/>
            <person name="Copeland A."/>
            <person name="Barry K.W."/>
            <person name="Cichocki N."/>
            <person name="Veneault-Fourrey C."/>
            <person name="LaButti K."/>
            <person name="Lindquist E.A."/>
            <person name="Lipzen A."/>
            <person name="Lundell T."/>
            <person name="Morin E."/>
            <person name="Murat C."/>
            <person name="Riley R."/>
            <person name="Ohm R."/>
            <person name="Sun H."/>
            <person name="Tunlid A."/>
            <person name="Henrissat B."/>
            <person name="Grigoriev I.V."/>
            <person name="Hibbett D.S."/>
            <person name="Martin F."/>
        </authorList>
    </citation>
    <scope>NUCLEOTIDE SEQUENCE [LARGE SCALE GENOMIC DNA]</scope>
    <source>
        <strain evidence="4">F 1598</strain>
    </source>
</reference>
<dbReference type="InterPro" id="IPR024983">
    <property type="entry name" value="CHAT_dom"/>
</dbReference>
<proteinExistence type="predicted"/>
<feature type="coiled-coil region" evidence="1">
    <location>
        <begin position="632"/>
        <end position="659"/>
    </location>
</feature>
<evidence type="ECO:0000256" key="1">
    <source>
        <dbReference type="SAM" id="Coils"/>
    </source>
</evidence>
<reference evidence="3 4" key="1">
    <citation type="submission" date="2014-04" db="EMBL/GenBank/DDBJ databases">
        <authorList>
            <consortium name="DOE Joint Genome Institute"/>
            <person name="Kuo A."/>
            <person name="Tarkka M."/>
            <person name="Buscot F."/>
            <person name="Kohler A."/>
            <person name="Nagy L.G."/>
            <person name="Floudas D."/>
            <person name="Copeland A."/>
            <person name="Barry K.W."/>
            <person name="Cichocki N."/>
            <person name="Veneault-Fourrey C."/>
            <person name="LaButti K."/>
            <person name="Lindquist E.A."/>
            <person name="Lipzen A."/>
            <person name="Lundell T."/>
            <person name="Morin E."/>
            <person name="Murat C."/>
            <person name="Sun H."/>
            <person name="Tunlid A."/>
            <person name="Henrissat B."/>
            <person name="Grigoriev I.V."/>
            <person name="Hibbett D.S."/>
            <person name="Martin F."/>
            <person name="Nordberg H.P."/>
            <person name="Cantor M.N."/>
            <person name="Hua S.X."/>
        </authorList>
    </citation>
    <scope>NUCLEOTIDE SEQUENCE [LARGE SCALE GENOMIC DNA]</scope>
    <source>
        <strain evidence="3 4">F 1598</strain>
    </source>
</reference>
<sequence>MSVSSSQQHDLDHLNTTSVQPLEQFRQGGDLIDLENVISHQTRAVELTNDGHPSKPMYLSNLGNSQETRFGYLGDLADLENAIFNKTKAVELIDDEHPSKPMYLSNLGISQETRFGRLGDLADLDNAIFNKTKAVELTSDGHPSKPMYLSNLGISQETRFGRFEDLADLQNAIINKTKAVELTNDGHPDKPMYLSNLGISQETCFRRCGDLADLNNAISNKTKAVELTDDNHPSKPGRLSNLGVSQETHFGHLGDLADLDNAISNQTKAVELTNDEHPSKPMYLSNLGISQETHFGRLGDLADLDHAIFNKTKAVELTKDGHPSKPMYLSNLETRFGRLGDLADLDNAIINKTKAVQLTDDNHPSKPGRLSNLGVSQETRFEHLGNLADLENVISNQTKAVELTNDGHPFKPMYLSNLGISQEARFGRLGDLVDLENAIINNTKAVELTSDGHPSKPMYLSNLGKSQITCFKHLEHLVDLEKALLNMQTAVDLTDMGDPYRSERLLILGTCFKSHSVDKGSNHLAAISAFKEAAYSPTAYPSIAFKAAREWADTSCYSGDLLSALEGYRTALKILPKVAWLGLDQPSHHNQLLQTKSENLGCLAAACAIQLGHLEEAVELLDSARSVYWQQVSSLRSDLGALKQKNEELANELETIGRQLDAGSLPNSNLIGKESIVKSSEDVGKQRRDLVSEWERLVERVRKLPGFTYFLRPTPFHQLRQAVTIGRVIVINISELRVDALIFGRTGSIEHVPLPVINLKKFTKMAGNIMLNRSADSRSVAEVRAQRRKYMDDNLQQALRMVWDMVLVPIFNQIQIPLERQVGFPQHRIWWYTTGPLTFIPIHAAGPDKGAVDVSRMVISSYVTTLDSLFKAQQKAVQAPSGQQRLVAISQPNTPGQSPIPNCTQEVLHVVEGAATAGWVKEDIVHLHGADATVEHVLTALDTCSWAHFACHGFQDPMLGMKSAFALHNGHLELGQIVSKQLSIGQFAFLSACHAASGLKELPGEAMHLAAGLQFAGFLSVIATMWGIHDEDAPKVADHTYQYLLRNGKDGLDPSDAATALNRAVQALREDPDMTIDRWAPFIHFGI</sequence>
<dbReference type="InParanoid" id="A0A0C3FK79"/>
<organism evidence="3 4">
    <name type="scientific">Piloderma croceum (strain F 1598)</name>
    <dbReference type="NCBI Taxonomy" id="765440"/>
    <lineage>
        <taxon>Eukaryota</taxon>
        <taxon>Fungi</taxon>
        <taxon>Dikarya</taxon>
        <taxon>Basidiomycota</taxon>
        <taxon>Agaricomycotina</taxon>
        <taxon>Agaricomycetes</taxon>
        <taxon>Agaricomycetidae</taxon>
        <taxon>Atheliales</taxon>
        <taxon>Atheliaceae</taxon>
        <taxon>Piloderma</taxon>
    </lineage>
</organism>
<name>A0A0C3FK79_PILCF</name>
<feature type="domain" description="CHAT" evidence="2">
    <location>
        <begin position="798"/>
        <end position="1086"/>
    </location>
</feature>
<dbReference type="Proteomes" id="UP000054166">
    <property type="component" value="Unassembled WGS sequence"/>
</dbReference>
<dbReference type="SUPFAM" id="SSF81901">
    <property type="entry name" value="HCP-like"/>
    <property type="match status" value="1"/>
</dbReference>
<keyword evidence="1" id="KW-0175">Coiled coil</keyword>
<protein>
    <recommendedName>
        <fullName evidence="2">CHAT domain-containing protein</fullName>
    </recommendedName>
</protein>
<dbReference type="Gene3D" id="1.25.40.10">
    <property type="entry name" value="Tetratricopeptide repeat domain"/>
    <property type="match status" value="3"/>
</dbReference>
<gene>
    <name evidence="3" type="ORF">PILCRDRAFT_73287</name>
</gene>
<evidence type="ECO:0000259" key="2">
    <source>
        <dbReference type="Pfam" id="PF12770"/>
    </source>
</evidence>
<dbReference type="EMBL" id="KN833004">
    <property type="protein sequence ID" value="KIM80324.1"/>
    <property type="molecule type" value="Genomic_DNA"/>
</dbReference>
<dbReference type="InterPro" id="IPR011990">
    <property type="entry name" value="TPR-like_helical_dom_sf"/>
</dbReference>
<dbReference type="HOGENOM" id="CLU_001305_0_1_1"/>
<dbReference type="AlphaFoldDB" id="A0A0C3FK79"/>
<evidence type="ECO:0000313" key="3">
    <source>
        <dbReference type="EMBL" id="KIM80324.1"/>
    </source>
</evidence>
<evidence type="ECO:0000313" key="4">
    <source>
        <dbReference type="Proteomes" id="UP000054166"/>
    </source>
</evidence>
<dbReference type="STRING" id="765440.A0A0C3FK79"/>
<keyword evidence="4" id="KW-1185">Reference proteome</keyword>
<accession>A0A0C3FK79</accession>